<dbReference type="Gene3D" id="3.40.50.360">
    <property type="match status" value="1"/>
</dbReference>
<dbReference type="SUPFAM" id="SSF52218">
    <property type="entry name" value="Flavoproteins"/>
    <property type="match status" value="1"/>
</dbReference>
<sequence length="197" mass="22152">MKTLVIYTHPNPSSFNAAIKETVVNELTSNGHEVKVRDLYEMNFNPVLSGEDFVQLSQNQTSADIKSEQDAISWADQLVFIYPTWWTNMPAMLKGYIDRVFTNGFAFKYTENGAEGLLNGKKAIIFQTTGQPKESLEAYNLISPLQISMEMGTLAFIGIETVSHSFFHSVPFVSDEDRKNMLNEVKQVLSKLAISNV</sequence>
<evidence type="ECO:0000259" key="3">
    <source>
        <dbReference type="Pfam" id="PF02525"/>
    </source>
</evidence>
<evidence type="ECO:0000313" key="4">
    <source>
        <dbReference type="EMBL" id="MCM2534004.1"/>
    </source>
</evidence>
<dbReference type="PANTHER" id="PTHR10204">
    <property type="entry name" value="NAD P H OXIDOREDUCTASE-RELATED"/>
    <property type="match status" value="1"/>
</dbReference>
<dbReference type="Pfam" id="PF02525">
    <property type="entry name" value="Flavodoxin_2"/>
    <property type="match status" value="1"/>
</dbReference>
<proteinExistence type="inferred from homology"/>
<dbReference type="Proteomes" id="UP001523262">
    <property type="component" value="Unassembled WGS sequence"/>
</dbReference>
<comment type="similarity">
    <text evidence="1">Belongs to the NAD(P)H dehydrogenase (quinone) family.</text>
</comment>
<dbReference type="PANTHER" id="PTHR10204:SF34">
    <property type="entry name" value="NAD(P)H DEHYDROGENASE [QUINONE] 1 ISOFORM 1"/>
    <property type="match status" value="1"/>
</dbReference>
<feature type="domain" description="Flavodoxin-like fold" evidence="3">
    <location>
        <begin position="1"/>
        <end position="187"/>
    </location>
</feature>
<gene>
    <name evidence="4" type="ORF">NDK43_18590</name>
</gene>
<evidence type="ECO:0000256" key="1">
    <source>
        <dbReference type="ARBA" id="ARBA00006252"/>
    </source>
</evidence>
<dbReference type="InterPro" id="IPR029039">
    <property type="entry name" value="Flavoprotein-like_sf"/>
</dbReference>
<protein>
    <submittedName>
        <fullName evidence="4">NAD(P)H-dependent oxidoreductase</fullName>
    </submittedName>
</protein>
<keyword evidence="2" id="KW-0560">Oxidoreductase</keyword>
<organism evidence="4 5">
    <name type="scientific">Neobacillus pocheonensis</name>
    <dbReference type="NCBI Taxonomy" id="363869"/>
    <lineage>
        <taxon>Bacteria</taxon>
        <taxon>Bacillati</taxon>
        <taxon>Bacillota</taxon>
        <taxon>Bacilli</taxon>
        <taxon>Bacillales</taxon>
        <taxon>Bacillaceae</taxon>
        <taxon>Neobacillus</taxon>
    </lineage>
</organism>
<dbReference type="InterPro" id="IPR051545">
    <property type="entry name" value="NAD(P)H_dehydrogenase_qn"/>
</dbReference>
<evidence type="ECO:0000256" key="2">
    <source>
        <dbReference type="ARBA" id="ARBA00023002"/>
    </source>
</evidence>
<evidence type="ECO:0000313" key="5">
    <source>
        <dbReference type="Proteomes" id="UP001523262"/>
    </source>
</evidence>
<dbReference type="InterPro" id="IPR003680">
    <property type="entry name" value="Flavodoxin_fold"/>
</dbReference>
<dbReference type="EMBL" id="JAMQCR010000001">
    <property type="protein sequence ID" value="MCM2534004.1"/>
    <property type="molecule type" value="Genomic_DNA"/>
</dbReference>
<comment type="caution">
    <text evidence="4">The sequence shown here is derived from an EMBL/GenBank/DDBJ whole genome shotgun (WGS) entry which is preliminary data.</text>
</comment>
<name>A0ABT0WD94_9BACI</name>
<keyword evidence="5" id="KW-1185">Reference proteome</keyword>
<accession>A0ABT0WD94</accession>
<reference evidence="4 5" key="1">
    <citation type="submission" date="2022-06" db="EMBL/GenBank/DDBJ databases">
        <authorList>
            <person name="Jeon C.O."/>
        </authorList>
    </citation>
    <scope>NUCLEOTIDE SEQUENCE [LARGE SCALE GENOMIC DNA]</scope>
    <source>
        <strain evidence="4 5">KCTC 13943</strain>
    </source>
</reference>